<comment type="caution">
    <text evidence="2">The sequence shown here is derived from an EMBL/GenBank/DDBJ whole genome shotgun (WGS) entry which is preliminary data.</text>
</comment>
<evidence type="ECO:0000313" key="3">
    <source>
        <dbReference type="Proteomes" id="UP000236370"/>
    </source>
</evidence>
<dbReference type="EMBL" id="NBAG03000218">
    <property type="protein sequence ID" value="PNI80570.1"/>
    <property type="molecule type" value="Genomic_DNA"/>
</dbReference>
<accession>A0A2J8P995</accession>
<evidence type="ECO:0000259" key="1">
    <source>
        <dbReference type="PROSITE" id="PS50011"/>
    </source>
</evidence>
<proteinExistence type="predicted"/>
<dbReference type="PANTHER" id="PTHR24347">
    <property type="entry name" value="SERINE/THREONINE-PROTEIN KINASE"/>
    <property type="match status" value="1"/>
</dbReference>
<organism evidence="2 3">
    <name type="scientific">Pan troglodytes</name>
    <name type="common">Chimpanzee</name>
    <dbReference type="NCBI Taxonomy" id="9598"/>
    <lineage>
        <taxon>Eukaryota</taxon>
        <taxon>Metazoa</taxon>
        <taxon>Chordata</taxon>
        <taxon>Craniata</taxon>
        <taxon>Vertebrata</taxon>
        <taxon>Euteleostomi</taxon>
        <taxon>Mammalia</taxon>
        <taxon>Eutheria</taxon>
        <taxon>Euarchontoglires</taxon>
        <taxon>Primates</taxon>
        <taxon>Haplorrhini</taxon>
        <taxon>Catarrhini</taxon>
        <taxon>Hominidae</taxon>
        <taxon>Pan</taxon>
    </lineage>
</organism>
<dbReference type="PROSITE" id="PS50011">
    <property type="entry name" value="PROTEIN_KINASE_DOM"/>
    <property type="match status" value="1"/>
</dbReference>
<protein>
    <submittedName>
        <fullName evidence="2">CAMKV isoform 2</fullName>
    </submittedName>
</protein>
<sequence length="123" mass="14053">MPFGCVTLGDKKNYNQPSEVFDWILDQGYYSERDTSNVVRQVLEAVAYLHSLKIVHRNLKLENLVYYNRLKNSKIVISDFHLAKLENGLIKEPCGTPDPRSGRPAAVWTPCGLLGHWSHHVHP</sequence>
<feature type="non-terminal residue" evidence="2">
    <location>
        <position position="123"/>
    </location>
</feature>
<name>A0A2J8P995_PANTR</name>
<evidence type="ECO:0000313" key="2">
    <source>
        <dbReference type="EMBL" id="PNI80570.1"/>
    </source>
</evidence>
<dbReference type="GO" id="GO:0004672">
    <property type="term" value="F:protein kinase activity"/>
    <property type="evidence" value="ECO:0007669"/>
    <property type="project" value="InterPro"/>
</dbReference>
<dbReference type="Pfam" id="PF00069">
    <property type="entry name" value="Pkinase"/>
    <property type="match status" value="1"/>
</dbReference>
<dbReference type="Proteomes" id="UP000236370">
    <property type="component" value="Unassembled WGS sequence"/>
</dbReference>
<dbReference type="SUPFAM" id="SSF56112">
    <property type="entry name" value="Protein kinase-like (PK-like)"/>
    <property type="match status" value="1"/>
</dbReference>
<dbReference type="InterPro" id="IPR000719">
    <property type="entry name" value="Prot_kinase_dom"/>
</dbReference>
<dbReference type="AlphaFoldDB" id="A0A2J8P995"/>
<dbReference type="InterPro" id="IPR011009">
    <property type="entry name" value="Kinase-like_dom_sf"/>
</dbReference>
<dbReference type="Gene3D" id="1.10.510.10">
    <property type="entry name" value="Transferase(Phosphotransferase) domain 1"/>
    <property type="match status" value="1"/>
</dbReference>
<gene>
    <name evidence="2" type="ORF">CK820_G0005076</name>
</gene>
<reference evidence="2 3" key="1">
    <citation type="submission" date="2017-12" db="EMBL/GenBank/DDBJ databases">
        <title>High-resolution comparative analysis of great ape genomes.</title>
        <authorList>
            <person name="Pollen A."/>
            <person name="Hastie A."/>
            <person name="Hormozdiari F."/>
            <person name="Dougherty M."/>
            <person name="Liu R."/>
            <person name="Chaisson M."/>
            <person name="Hoppe E."/>
            <person name="Hill C."/>
            <person name="Pang A."/>
            <person name="Hillier L."/>
            <person name="Baker C."/>
            <person name="Armstrong J."/>
            <person name="Shendure J."/>
            <person name="Paten B."/>
            <person name="Wilson R."/>
            <person name="Chao H."/>
            <person name="Schneider V."/>
            <person name="Ventura M."/>
            <person name="Kronenberg Z."/>
            <person name="Murali S."/>
            <person name="Gordon D."/>
            <person name="Cantsilieris S."/>
            <person name="Munson K."/>
            <person name="Nelson B."/>
            <person name="Raja A."/>
            <person name="Underwood J."/>
            <person name="Diekhans M."/>
            <person name="Fiddes I."/>
            <person name="Haussler D."/>
            <person name="Eichler E."/>
        </authorList>
    </citation>
    <scope>NUCLEOTIDE SEQUENCE [LARGE SCALE GENOMIC DNA]</scope>
    <source>
        <strain evidence="2">Yerkes chimp pedigree #C0471</strain>
    </source>
</reference>
<dbReference type="GO" id="GO:0005524">
    <property type="term" value="F:ATP binding"/>
    <property type="evidence" value="ECO:0007669"/>
    <property type="project" value="InterPro"/>
</dbReference>
<feature type="domain" description="Protein kinase" evidence="1">
    <location>
        <begin position="1"/>
        <end position="123"/>
    </location>
</feature>